<feature type="region of interest" description="Disordered" evidence="1">
    <location>
        <begin position="268"/>
        <end position="354"/>
    </location>
</feature>
<dbReference type="SMART" id="SM00513">
    <property type="entry name" value="SAP"/>
    <property type="match status" value="3"/>
</dbReference>
<evidence type="ECO:0000256" key="1">
    <source>
        <dbReference type="SAM" id="MobiDB-lite"/>
    </source>
</evidence>
<feature type="compositionally biased region" description="Basic and acidic residues" evidence="1">
    <location>
        <begin position="416"/>
        <end position="426"/>
    </location>
</feature>
<comment type="caution">
    <text evidence="3">The sequence shown here is derived from an EMBL/GenBank/DDBJ whole genome shotgun (WGS) entry which is preliminary data.</text>
</comment>
<feature type="compositionally biased region" description="Polar residues" evidence="1">
    <location>
        <begin position="184"/>
        <end position="203"/>
    </location>
</feature>
<feature type="compositionally biased region" description="Basic and acidic residues" evidence="1">
    <location>
        <begin position="58"/>
        <end position="67"/>
    </location>
</feature>
<feature type="domain" description="SAP" evidence="2">
    <location>
        <begin position="209"/>
        <end position="243"/>
    </location>
</feature>
<feature type="region of interest" description="Disordered" evidence="1">
    <location>
        <begin position="562"/>
        <end position="581"/>
    </location>
</feature>
<sequence>MVKSPGSKGRPAYYRRSAKNNPPVFFPNLPTLTSWRDGGKCPETITTATEYDARVQKKPAEVAEVGEKIAQGLYQNEDRTTTRKPVPASTRDVHARDTAASSSKRKLDRTSPESSPMAKRIHSTSGAGKEGQEKRSQLESADGYKYLKQSQLREECLSRSLPAGGGNQDLSKRLRLHDAARAQISTSQESVNEHVTSYTSSRGEPSDRYTDMLQKDLRKACVKRSLPVGLTKRDLRRCLRVYDAARALGLTPEESLEAQRATFQEHARSVSPEGSIEENAFGAAPKKAVEVQPLGKTSRESIVDNGQGPTSLEFSEGDASPLTNSQMSLGEDIASSSATTKDSTQDSTQNRGTFDICPGPAATLNYAAMGQTELRSLCRSRSLRQRGFSAPQLRKALKTYDRKLPEQANNAEVDVDAEHKTAKHGDAPPASSPPAAFIDLDSSSQDGDICEQQTRSVVTSARIAREEPVSGFLWTVDKGRRPPVSTDAQVEVRQGGSVERASAGIHSEKDPYSTPYSPRLVQKSPKRIGNKSSPQGTLYTKYPMSLQQPLVSLVNLTIRDTKSSASESAHQETQMKTKPPSELALKMAEKEEFNARYATERPSWICCCETPGYEARPKQLADFSGNCFYHVSQLAQWGTFTMKEYQEYQTTQQALDRIASCLCQKPAVDHPEHHVTMTQGGFILAQIWREQLTRRQSVTTFRPDMAAYRRKGILEVMHNVLQDFMIELSSRQPKRPLVLWARVEAMAWFINTLPTSNEWHYFQDWKRPCHYIMLFGIALLTTIDVLLRQNIFKDKEPKVPNLGLVLALFIQCTWTSPSYTMNSFHNTDTYKSPFNNNICVNNENGWAAEVVSLADQHGVGINGVKNINDIVDRWRLRRKAVEFVEDQTRKGQYAVLHSGKTIPPIQAALASIADKAAETPAKRGTGQRTTSPSYRSSRPTMDPQITTFLLLQLLKTWHPDVIALAGLTPTDLSKTPKLQTPPLIAILACWADAPATANEPEGKELPCGHRVDVCWILTRSNLFGDLVRGRRPRSLECPHCDIQYTLPMIPDPSVVDGLQARIDLIQWVWARGKDAPNNADVKMVRILRYILVHIGHLPRNLEMTSSFLRVGPSQRRLRQTLRLFDQVGVAGAVGKIYAGPGLLRGTEPFCKFHPSKARLPGYAQLKYPPPSPGRYCDCKEPHWAREPRAWASTPAEDEEEWGFAVPRIEKFGKIGKSRQKKMVRFAAPVITHIQYFEPWWCDEYRDSNRYYSSGSCRTSVDRSTKLDDDREIARLNAEAFAAERLKIKRRL</sequence>
<evidence type="ECO:0000313" key="3">
    <source>
        <dbReference type="EMBL" id="KAF6235375.1"/>
    </source>
</evidence>
<feature type="compositionally biased region" description="Low complexity" evidence="1">
    <location>
        <begin position="928"/>
        <end position="939"/>
    </location>
</feature>
<reference evidence="3 4" key="1">
    <citation type="journal article" date="2020" name="Genomics">
        <title>Complete, high-quality genomes from long-read metagenomic sequencing of two wolf lichen thalli reveals enigmatic genome architecture.</title>
        <authorList>
            <person name="McKenzie S.K."/>
            <person name="Walston R.F."/>
            <person name="Allen J.L."/>
        </authorList>
    </citation>
    <scope>NUCLEOTIDE SEQUENCE [LARGE SCALE GENOMIC DNA]</scope>
    <source>
        <strain evidence="3">WasteWater2</strain>
    </source>
</reference>
<keyword evidence="4" id="KW-1185">Reference proteome</keyword>
<feature type="compositionally biased region" description="Polar residues" evidence="1">
    <location>
        <begin position="321"/>
        <end position="352"/>
    </location>
</feature>
<feature type="region of interest" description="Disordered" evidence="1">
    <location>
        <begin position="1"/>
        <end position="25"/>
    </location>
</feature>
<feature type="region of interest" description="Disordered" evidence="1">
    <location>
        <begin position="916"/>
        <end position="939"/>
    </location>
</feature>
<feature type="domain" description="SAP" evidence="2">
    <location>
        <begin position="144"/>
        <end position="178"/>
    </location>
</feature>
<feature type="region of interest" description="Disordered" evidence="1">
    <location>
        <begin position="402"/>
        <end position="457"/>
    </location>
</feature>
<feature type="region of interest" description="Disordered" evidence="1">
    <location>
        <begin position="478"/>
        <end position="538"/>
    </location>
</feature>
<evidence type="ECO:0000259" key="2">
    <source>
        <dbReference type="SMART" id="SM00513"/>
    </source>
</evidence>
<dbReference type="Proteomes" id="UP000578531">
    <property type="component" value="Unassembled WGS sequence"/>
</dbReference>
<dbReference type="OrthoDB" id="10037289at2759"/>
<gene>
    <name evidence="3" type="ORF">HO173_006571</name>
</gene>
<name>A0A8H6FV84_9LECA</name>
<dbReference type="EMBL" id="JACCJC010000025">
    <property type="protein sequence ID" value="KAF6235375.1"/>
    <property type="molecule type" value="Genomic_DNA"/>
</dbReference>
<organism evidence="3 4">
    <name type="scientific">Letharia columbiana</name>
    <dbReference type="NCBI Taxonomy" id="112416"/>
    <lineage>
        <taxon>Eukaryota</taxon>
        <taxon>Fungi</taxon>
        <taxon>Dikarya</taxon>
        <taxon>Ascomycota</taxon>
        <taxon>Pezizomycotina</taxon>
        <taxon>Lecanoromycetes</taxon>
        <taxon>OSLEUM clade</taxon>
        <taxon>Lecanoromycetidae</taxon>
        <taxon>Lecanorales</taxon>
        <taxon>Lecanorineae</taxon>
        <taxon>Parmeliaceae</taxon>
        <taxon>Letharia</taxon>
    </lineage>
</organism>
<feature type="region of interest" description="Disordered" evidence="1">
    <location>
        <begin position="58"/>
        <end position="141"/>
    </location>
</feature>
<feature type="domain" description="SAP" evidence="2">
    <location>
        <begin position="366"/>
        <end position="401"/>
    </location>
</feature>
<feature type="compositionally biased region" description="Low complexity" evidence="1">
    <location>
        <begin position="427"/>
        <end position="436"/>
    </location>
</feature>
<dbReference type="RefSeq" id="XP_037164746.1">
    <property type="nucleotide sequence ID" value="XM_037308480.1"/>
</dbReference>
<evidence type="ECO:0000313" key="4">
    <source>
        <dbReference type="Proteomes" id="UP000578531"/>
    </source>
</evidence>
<dbReference type="GeneID" id="59288232"/>
<protein>
    <recommendedName>
        <fullName evidence="2">SAP domain-containing protein</fullName>
    </recommendedName>
</protein>
<accession>A0A8H6FV84</accession>
<feature type="compositionally biased region" description="Polar residues" evidence="1">
    <location>
        <begin position="441"/>
        <end position="457"/>
    </location>
</feature>
<dbReference type="InterPro" id="IPR003034">
    <property type="entry name" value="SAP_dom"/>
</dbReference>
<feature type="region of interest" description="Disordered" evidence="1">
    <location>
        <begin position="184"/>
        <end position="207"/>
    </location>
</feature>
<proteinExistence type="predicted"/>